<reference evidence="1" key="1">
    <citation type="submission" date="2009-12" db="EMBL/GenBank/DDBJ databases">
        <authorList>
            <person name="Weinstock G."/>
            <person name="Sodergren E."/>
            <person name="Clifton S."/>
            <person name="Fulton L."/>
            <person name="Fulton B."/>
            <person name="Courtney L."/>
            <person name="Fronick C."/>
            <person name="Harrison M."/>
            <person name="Strong C."/>
            <person name="Farmer C."/>
            <person name="Delahaunty K."/>
            <person name="Markovic C."/>
            <person name="Hall O."/>
            <person name="Minx P."/>
            <person name="Tomlinson C."/>
            <person name="Mitreva M."/>
            <person name="Nelson J."/>
            <person name="Hou S."/>
            <person name="Wollam A."/>
            <person name="Pepin K.H."/>
            <person name="Johnson M."/>
            <person name="Bhonagiri V."/>
            <person name="Nash W.E."/>
            <person name="Warren W."/>
            <person name="Chinwalla A."/>
            <person name="Mardis E.R."/>
            <person name="Wilson R.K."/>
        </authorList>
    </citation>
    <scope>NUCLEOTIDE SEQUENCE [LARGE SCALE GENOMIC DNA]</scope>
    <source>
        <strain evidence="1">DSM 4541</strain>
    </source>
</reference>
<accession>D1P2J7</accession>
<organism evidence="1 2">
    <name type="scientific">Providencia rustigianii DSM 4541</name>
    <dbReference type="NCBI Taxonomy" id="500637"/>
    <lineage>
        <taxon>Bacteria</taxon>
        <taxon>Pseudomonadati</taxon>
        <taxon>Pseudomonadota</taxon>
        <taxon>Gammaproteobacteria</taxon>
        <taxon>Enterobacterales</taxon>
        <taxon>Morganellaceae</taxon>
        <taxon>Providencia</taxon>
    </lineage>
</organism>
<evidence type="ECO:0000313" key="1">
    <source>
        <dbReference type="EMBL" id="EFB72352.1"/>
    </source>
</evidence>
<sequence>MLPHAFCQRYAELYEINDLILISTKRKLLLFYFLSSDCKS</sequence>
<protein>
    <submittedName>
        <fullName evidence="1">Uncharacterized protein</fullName>
    </submittedName>
</protein>
<keyword evidence="2" id="KW-1185">Reference proteome</keyword>
<dbReference type="Proteomes" id="UP000005512">
    <property type="component" value="Unassembled WGS sequence"/>
</dbReference>
<evidence type="ECO:0000313" key="2">
    <source>
        <dbReference type="Proteomes" id="UP000005512"/>
    </source>
</evidence>
<name>D1P2J7_9GAMM</name>
<gene>
    <name evidence="1" type="ORF">PROVRUST_06422</name>
</gene>
<comment type="caution">
    <text evidence="1">The sequence shown here is derived from an EMBL/GenBank/DDBJ whole genome shotgun (WGS) entry which is preliminary data.</text>
</comment>
<dbReference type="HOGENOM" id="CLU_3294966_0_0_6"/>
<proteinExistence type="predicted"/>
<dbReference type="STRING" id="500637.PROVRUST_06422"/>
<dbReference type="AlphaFoldDB" id="D1P2J7"/>
<dbReference type="EMBL" id="ABXV02000023">
    <property type="protein sequence ID" value="EFB72352.1"/>
    <property type="molecule type" value="Genomic_DNA"/>
</dbReference>